<name>A0ABW5PFZ3_9BACL</name>
<dbReference type="PANTHER" id="PTHR45919:SF1">
    <property type="entry name" value="GDP-MAN:MAN(3)GLCNAC(2)-PP-DOL ALPHA-1,2-MANNOSYLTRANSFERASE"/>
    <property type="match status" value="1"/>
</dbReference>
<keyword evidence="3" id="KW-1185">Reference proteome</keyword>
<proteinExistence type="predicted"/>
<comment type="caution">
    <text evidence="2">The sequence shown here is derived from an EMBL/GenBank/DDBJ whole genome shotgun (WGS) entry which is preliminary data.</text>
</comment>
<evidence type="ECO:0000313" key="2">
    <source>
        <dbReference type="EMBL" id="MFD2614064.1"/>
    </source>
</evidence>
<dbReference type="PANTHER" id="PTHR45919">
    <property type="entry name" value="GDP-MAN:MAN(3)GLCNAC(2)-PP-DOL ALPHA-1,2-MANNOSYLTRANSFERASE"/>
    <property type="match status" value="1"/>
</dbReference>
<evidence type="ECO:0000259" key="1">
    <source>
        <dbReference type="Pfam" id="PF00534"/>
    </source>
</evidence>
<dbReference type="InterPro" id="IPR038013">
    <property type="entry name" value="ALG11"/>
</dbReference>
<dbReference type="InterPro" id="IPR001296">
    <property type="entry name" value="Glyco_trans_1"/>
</dbReference>
<accession>A0ABW5PFZ3</accession>
<dbReference type="SUPFAM" id="SSF53756">
    <property type="entry name" value="UDP-Glycosyltransferase/glycogen phosphorylase"/>
    <property type="match status" value="1"/>
</dbReference>
<sequence>MTTKVLVLNPYMPTLGGGEKHMGYLCKYIEDYYNDVQIDILVHNYNNVDIHASDYITIEDVKRRFDLTLTKTSLLKIDLKHPNSLKEHFYNKKKIEDISARYDLFINFMYQSKHIGKAKKNIYSCMFPAKKYAFKEWPKRLAGMVLDYKYKQSYDCFMTNSSFTNHWQQYIWKTGKRNKIVYPPVFSEETLKSRKWGDKKNIILSVGRFFVGAHNKKQNELVDIFIRNAEKFPGWEFHLAGALSNYEDDLKYVEIIQNKIKGYPIYLHLNTPFSKLEELYYSAKIFWHATGYQEQDNLFPEKMEHFGITTVEAMSYGVIPVVINKGGQPEIVQEGKSGFLWDSEEECIRKTLNLVNNDDYRQSLTEQTFERSKKFSIEEFYSRTREVLDGL</sequence>
<evidence type="ECO:0000313" key="3">
    <source>
        <dbReference type="Proteomes" id="UP001597541"/>
    </source>
</evidence>
<feature type="domain" description="Glycosyl transferase family 1" evidence="1">
    <location>
        <begin position="188"/>
        <end position="369"/>
    </location>
</feature>
<protein>
    <submittedName>
        <fullName evidence="2">Glycosyltransferase</fullName>
        <ecNumber evidence="2">2.4.-.-</ecNumber>
    </submittedName>
</protein>
<dbReference type="RefSeq" id="WP_377604530.1">
    <property type="nucleotide sequence ID" value="NZ_JBHUME010000010.1"/>
</dbReference>
<gene>
    <name evidence="2" type="ORF">ACFSUF_16785</name>
</gene>
<dbReference type="GO" id="GO:0016757">
    <property type="term" value="F:glycosyltransferase activity"/>
    <property type="evidence" value="ECO:0007669"/>
    <property type="project" value="UniProtKB-KW"/>
</dbReference>
<reference evidence="3" key="1">
    <citation type="journal article" date="2019" name="Int. J. Syst. Evol. Microbiol.">
        <title>The Global Catalogue of Microorganisms (GCM) 10K type strain sequencing project: providing services to taxonomists for standard genome sequencing and annotation.</title>
        <authorList>
            <consortium name="The Broad Institute Genomics Platform"/>
            <consortium name="The Broad Institute Genome Sequencing Center for Infectious Disease"/>
            <person name="Wu L."/>
            <person name="Ma J."/>
        </authorList>
    </citation>
    <scope>NUCLEOTIDE SEQUENCE [LARGE SCALE GENOMIC DNA]</scope>
    <source>
        <strain evidence="3">KCTC 3950</strain>
    </source>
</reference>
<dbReference type="Pfam" id="PF00534">
    <property type="entry name" value="Glycos_transf_1"/>
    <property type="match status" value="1"/>
</dbReference>
<dbReference type="Gene3D" id="3.40.50.2000">
    <property type="entry name" value="Glycogen Phosphorylase B"/>
    <property type="match status" value="1"/>
</dbReference>
<keyword evidence="2" id="KW-0808">Transferase</keyword>
<keyword evidence="2" id="KW-0328">Glycosyltransferase</keyword>
<dbReference type="EC" id="2.4.-.-" evidence="2"/>
<organism evidence="2 3">
    <name type="scientific">Paenibacillus gansuensis</name>
    <dbReference type="NCBI Taxonomy" id="306542"/>
    <lineage>
        <taxon>Bacteria</taxon>
        <taxon>Bacillati</taxon>
        <taxon>Bacillota</taxon>
        <taxon>Bacilli</taxon>
        <taxon>Bacillales</taxon>
        <taxon>Paenibacillaceae</taxon>
        <taxon>Paenibacillus</taxon>
    </lineage>
</organism>
<dbReference type="EMBL" id="JBHUME010000010">
    <property type="protein sequence ID" value="MFD2614064.1"/>
    <property type="molecule type" value="Genomic_DNA"/>
</dbReference>
<dbReference type="Proteomes" id="UP001597541">
    <property type="component" value="Unassembled WGS sequence"/>
</dbReference>